<dbReference type="SUPFAM" id="SSF50129">
    <property type="entry name" value="GroES-like"/>
    <property type="match status" value="1"/>
</dbReference>
<dbReference type="CDD" id="cd08249">
    <property type="entry name" value="enoyl_reductase_like"/>
    <property type="match status" value="1"/>
</dbReference>
<gene>
    <name evidence="4" type="ORF">PVAG01_05463</name>
</gene>
<dbReference type="InterPro" id="IPR047122">
    <property type="entry name" value="Trans-enoyl_RdTase-like"/>
</dbReference>
<dbReference type="Gene3D" id="3.90.180.10">
    <property type="entry name" value="Medium-chain alcohol dehydrogenases, catalytic domain"/>
    <property type="match status" value="1"/>
</dbReference>
<dbReference type="InterPro" id="IPR036291">
    <property type="entry name" value="NAD(P)-bd_dom_sf"/>
</dbReference>
<proteinExistence type="inferred from homology"/>
<reference evidence="4 5" key="1">
    <citation type="submission" date="2024-06" db="EMBL/GenBank/DDBJ databases">
        <title>Complete genome of Phlyctema vagabunda strain 19-DSS-EL-015.</title>
        <authorList>
            <person name="Fiorenzani C."/>
        </authorList>
    </citation>
    <scope>NUCLEOTIDE SEQUENCE [LARGE SCALE GENOMIC DNA]</scope>
    <source>
        <strain evidence="4 5">19-DSS-EL-015</strain>
    </source>
</reference>
<dbReference type="EMBL" id="JBFCZG010000004">
    <property type="protein sequence ID" value="KAL3423716.1"/>
    <property type="molecule type" value="Genomic_DNA"/>
</dbReference>
<dbReference type="PANTHER" id="PTHR45348:SF2">
    <property type="entry name" value="ZINC-TYPE ALCOHOL DEHYDROGENASE-LIKE PROTEIN C2E1P3.01"/>
    <property type="match status" value="1"/>
</dbReference>
<evidence type="ECO:0000313" key="5">
    <source>
        <dbReference type="Proteomes" id="UP001629113"/>
    </source>
</evidence>
<evidence type="ECO:0000313" key="4">
    <source>
        <dbReference type="EMBL" id="KAL3423716.1"/>
    </source>
</evidence>
<accession>A0ABR4PK51</accession>
<dbReference type="InterPro" id="IPR013154">
    <property type="entry name" value="ADH-like_N"/>
</dbReference>
<sequence>MSTNHAIVVQEPGRAEKAECSIPKLRDDYILIRVKAVALNPTDWKHVDFLTSAGARIGCDYSGIVEEVGSKVTNGLKKGDCVAGFAHGGNEVNHEDGSFGEYITARGDIQIKVPDNLSFEEAATLGVGITTVGQGLYQSLQLPWPTEPASKPFPLLIYGGSTATGSLAIQFAKLSGLQVITTCSPHNFDYVKSLGADKVFDYNSPTCSEDIKQFTNNSLAHAFDCVSEGDSTKITVSALSDNGGAYSALLPVSAEAVAEINPKVQKKMTLGYTVVGESFTFGDSEWKARPEDFEFGKKFWAVARDLLATGAVKVHKISLNKYGESFDGILKGMEAMKAGKVSGEKLVFTL</sequence>
<keyword evidence="2" id="KW-0560">Oxidoreductase</keyword>
<dbReference type="Pfam" id="PF08240">
    <property type="entry name" value="ADH_N"/>
    <property type="match status" value="1"/>
</dbReference>
<dbReference type="PANTHER" id="PTHR45348">
    <property type="entry name" value="HYPOTHETICAL OXIDOREDUCTASE (EUROFUNG)"/>
    <property type="match status" value="1"/>
</dbReference>
<feature type="domain" description="Enoyl reductase (ER)" evidence="3">
    <location>
        <begin position="13"/>
        <end position="348"/>
    </location>
</feature>
<dbReference type="Gene3D" id="3.40.50.720">
    <property type="entry name" value="NAD(P)-binding Rossmann-like Domain"/>
    <property type="match status" value="1"/>
</dbReference>
<evidence type="ECO:0000256" key="1">
    <source>
        <dbReference type="ARBA" id="ARBA00008072"/>
    </source>
</evidence>
<dbReference type="InterPro" id="IPR013149">
    <property type="entry name" value="ADH-like_C"/>
</dbReference>
<dbReference type="InterPro" id="IPR011032">
    <property type="entry name" value="GroES-like_sf"/>
</dbReference>
<dbReference type="InterPro" id="IPR020843">
    <property type="entry name" value="ER"/>
</dbReference>
<dbReference type="SUPFAM" id="SSF51735">
    <property type="entry name" value="NAD(P)-binding Rossmann-fold domains"/>
    <property type="match status" value="1"/>
</dbReference>
<dbReference type="SMART" id="SM00829">
    <property type="entry name" value="PKS_ER"/>
    <property type="match status" value="1"/>
</dbReference>
<protein>
    <submittedName>
        <fullName evidence="4">TOXD protein</fullName>
    </submittedName>
</protein>
<evidence type="ECO:0000259" key="3">
    <source>
        <dbReference type="SMART" id="SM00829"/>
    </source>
</evidence>
<name>A0ABR4PK51_9HELO</name>
<keyword evidence="5" id="KW-1185">Reference proteome</keyword>
<comment type="similarity">
    <text evidence="1">Belongs to the zinc-containing alcohol dehydrogenase family.</text>
</comment>
<dbReference type="Proteomes" id="UP001629113">
    <property type="component" value="Unassembled WGS sequence"/>
</dbReference>
<dbReference type="Pfam" id="PF00107">
    <property type="entry name" value="ADH_zinc_N"/>
    <property type="match status" value="1"/>
</dbReference>
<evidence type="ECO:0000256" key="2">
    <source>
        <dbReference type="ARBA" id="ARBA00023002"/>
    </source>
</evidence>
<organism evidence="4 5">
    <name type="scientific">Phlyctema vagabunda</name>
    <dbReference type="NCBI Taxonomy" id="108571"/>
    <lineage>
        <taxon>Eukaryota</taxon>
        <taxon>Fungi</taxon>
        <taxon>Dikarya</taxon>
        <taxon>Ascomycota</taxon>
        <taxon>Pezizomycotina</taxon>
        <taxon>Leotiomycetes</taxon>
        <taxon>Helotiales</taxon>
        <taxon>Dermateaceae</taxon>
        <taxon>Phlyctema</taxon>
    </lineage>
</organism>
<comment type="caution">
    <text evidence="4">The sequence shown here is derived from an EMBL/GenBank/DDBJ whole genome shotgun (WGS) entry which is preliminary data.</text>
</comment>